<dbReference type="Proteomes" id="UP001501303">
    <property type="component" value="Unassembled WGS sequence"/>
</dbReference>
<dbReference type="CDD" id="cd00118">
    <property type="entry name" value="LysM"/>
    <property type="match status" value="1"/>
</dbReference>
<evidence type="ECO:0000313" key="15">
    <source>
        <dbReference type="EMBL" id="GAA1909243.1"/>
    </source>
</evidence>
<evidence type="ECO:0000256" key="8">
    <source>
        <dbReference type="ARBA" id="ARBA00022833"/>
    </source>
</evidence>
<evidence type="ECO:0000256" key="9">
    <source>
        <dbReference type="ARBA" id="ARBA00022989"/>
    </source>
</evidence>
<feature type="region of interest" description="Disordered" evidence="12">
    <location>
        <begin position="580"/>
        <end position="613"/>
    </location>
</feature>
<dbReference type="InterPro" id="IPR018392">
    <property type="entry name" value="LysM"/>
</dbReference>
<dbReference type="PROSITE" id="PS51782">
    <property type="entry name" value="LYSM"/>
    <property type="match status" value="1"/>
</dbReference>
<dbReference type="EMBL" id="BAAAMJ010000015">
    <property type="protein sequence ID" value="GAA1909243.1"/>
    <property type="molecule type" value="Genomic_DNA"/>
</dbReference>
<dbReference type="Pfam" id="PF01476">
    <property type="entry name" value="LysM"/>
    <property type="match status" value="1"/>
</dbReference>
<gene>
    <name evidence="15" type="ORF">GCM10009716_18990</name>
</gene>
<evidence type="ECO:0000256" key="13">
    <source>
        <dbReference type="SAM" id="Phobius"/>
    </source>
</evidence>
<keyword evidence="16" id="KW-1185">Reference proteome</keyword>
<evidence type="ECO:0000256" key="1">
    <source>
        <dbReference type="ARBA" id="ARBA00001947"/>
    </source>
</evidence>
<dbReference type="Gene3D" id="3.30.2010.10">
    <property type="entry name" value="Metalloproteases ('zincins'), catalytic domain"/>
    <property type="match status" value="1"/>
</dbReference>
<evidence type="ECO:0000256" key="3">
    <source>
        <dbReference type="ARBA" id="ARBA00022475"/>
    </source>
</evidence>
<evidence type="ECO:0000256" key="6">
    <source>
        <dbReference type="ARBA" id="ARBA00022723"/>
    </source>
</evidence>
<feature type="compositionally biased region" description="Basic and acidic residues" evidence="12">
    <location>
        <begin position="539"/>
        <end position="549"/>
    </location>
</feature>
<evidence type="ECO:0000256" key="10">
    <source>
        <dbReference type="ARBA" id="ARBA00023049"/>
    </source>
</evidence>
<comment type="caution">
    <text evidence="15">The sequence shown here is derived from an EMBL/GenBank/DDBJ whole genome shotgun (WGS) entry which is preliminary data.</text>
</comment>
<feature type="transmembrane region" description="Helical" evidence="13">
    <location>
        <begin position="7"/>
        <end position="39"/>
    </location>
</feature>
<dbReference type="CDD" id="cd07328">
    <property type="entry name" value="M48_Ste24p_like"/>
    <property type="match status" value="1"/>
</dbReference>
<feature type="transmembrane region" description="Helical" evidence="13">
    <location>
        <begin position="51"/>
        <end position="69"/>
    </location>
</feature>
<dbReference type="InterPro" id="IPR050083">
    <property type="entry name" value="HtpX_protease"/>
</dbReference>
<dbReference type="InterPro" id="IPR036779">
    <property type="entry name" value="LysM_dom_sf"/>
</dbReference>
<keyword evidence="9 13" id="KW-1133">Transmembrane helix</keyword>
<dbReference type="PANTHER" id="PTHR43221:SF1">
    <property type="entry name" value="PROTEASE HTPX"/>
    <property type="match status" value="1"/>
</dbReference>
<accession>A0ABP5AD84</accession>
<dbReference type="SUPFAM" id="SSF54106">
    <property type="entry name" value="LysM domain"/>
    <property type="match status" value="1"/>
</dbReference>
<evidence type="ECO:0000256" key="7">
    <source>
        <dbReference type="ARBA" id="ARBA00022801"/>
    </source>
</evidence>
<dbReference type="PANTHER" id="PTHR43221">
    <property type="entry name" value="PROTEASE HTPX"/>
    <property type="match status" value="1"/>
</dbReference>
<keyword evidence="4" id="KW-0645">Protease</keyword>
<dbReference type="InterPro" id="IPR001915">
    <property type="entry name" value="Peptidase_M48"/>
</dbReference>
<dbReference type="Gene3D" id="3.10.350.10">
    <property type="entry name" value="LysM domain"/>
    <property type="match status" value="1"/>
</dbReference>
<dbReference type="RefSeq" id="WP_344260456.1">
    <property type="nucleotide sequence ID" value="NZ_BAAAMJ010000015.1"/>
</dbReference>
<organism evidence="15 16">
    <name type="scientific">Streptomyces sodiiphilus</name>
    <dbReference type="NCBI Taxonomy" id="226217"/>
    <lineage>
        <taxon>Bacteria</taxon>
        <taxon>Bacillati</taxon>
        <taxon>Actinomycetota</taxon>
        <taxon>Actinomycetes</taxon>
        <taxon>Kitasatosporales</taxon>
        <taxon>Streptomycetaceae</taxon>
        <taxon>Streptomyces</taxon>
    </lineage>
</organism>
<evidence type="ECO:0000256" key="4">
    <source>
        <dbReference type="ARBA" id="ARBA00022670"/>
    </source>
</evidence>
<evidence type="ECO:0000256" key="2">
    <source>
        <dbReference type="ARBA" id="ARBA00004651"/>
    </source>
</evidence>
<keyword evidence="10" id="KW-0482">Metalloprotease</keyword>
<protein>
    <recommendedName>
        <fullName evidence="14">LysM domain-containing protein</fullName>
    </recommendedName>
</protein>
<keyword evidence="11 13" id="KW-0472">Membrane</keyword>
<name>A0ABP5AD84_9ACTN</name>
<feature type="domain" description="LysM" evidence="14">
    <location>
        <begin position="659"/>
        <end position="702"/>
    </location>
</feature>
<evidence type="ECO:0000256" key="12">
    <source>
        <dbReference type="SAM" id="MobiDB-lite"/>
    </source>
</evidence>
<keyword evidence="6" id="KW-0479">Metal-binding</keyword>
<feature type="region of interest" description="Disordered" evidence="12">
    <location>
        <begin position="518"/>
        <end position="549"/>
    </location>
</feature>
<evidence type="ECO:0000256" key="11">
    <source>
        <dbReference type="ARBA" id="ARBA00023136"/>
    </source>
</evidence>
<sequence length="714" mass="75288">MPALRSLLALVLVTGFHLVSWLLVLGYATVSLLVIALYLDGGVRVPSPVPLFFVAFGAPAALAIVRGLLAGSGRPLPEPGSVPVGREQAPELWETVTALAGRVGTPAPTEIRLTMEANAAVSEDVRAGLRVARRRLYIGVPLLAALRADEMRAVLCHELGHYSRRHTRFGATVYRGSVTLHRVVDGIAEAGSGNALVAMYSGVQRFTLRTYARLYDVVSLAVRRRQELEADATAAAVAGREATASALTTAQLTGLAWEDFRVRFLVPMAESGRLPDDPLRAFGAMVTDPEYGKLLDRLERGLPGRRASLLDSHPPLGRRLAALERRAADGAPVRRDSAPASVLMGPAQRLPESVHRRLSGWTAAGPAPAGRERVPWSDWLDDAAALQVERAVEELGGTAAALGGSAPTLDGVLGLLEDGRGRELSSALRTTGWGEPQWGDLGARRTRVAVRMLVGQGLVAAGRAGWKVSWTGPCGLVTFDEDSAEAVRLAVAAVEDPSVVPDLRFRLALCGVRLDLPTAGTDRPARAPGAPERSGTRPGGKEHGGKEPRHPVQAGWIAVLLLIGAVFLWSYYGTDDRPEPPVAGRQVLPAPGGEAAEGGTEGAAERPAPPERLPADVLPEVSPVEECGPGRLPLGGDCVPLAGIRLPGAGDQPAVPPGYSVTVESGDTLFGLACRHLTTVEELIEVNGLESTELRVGQKLTVPGLPLKYTGPCP</sequence>
<dbReference type="SMART" id="SM00257">
    <property type="entry name" value="LysM"/>
    <property type="match status" value="1"/>
</dbReference>
<evidence type="ECO:0000256" key="5">
    <source>
        <dbReference type="ARBA" id="ARBA00022692"/>
    </source>
</evidence>
<keyword evidence="3" id="KW-1003">Cell membrane</keyword>
<keyword evidence="7" id="KW-0378">Hydrolase</keyword>
<comment type="subcellular location">
    <subcellularLocation>
        <location evidence="2">Cell membrane</location>
        <topology evidence="2">Multi-pass membrane protein</topology>
    </subcellularLocation>
</comment>
<evidence type="ECO:0000259" key="14">
    <source>
        <dbReference type="PROSITE" id="PS51782"/>
    </source>
</evidence>
<comment type="cofactor">
    <cofactor evidence="1">
        <name>Zn(2+)</name>
        <dbReference type="ChEBI" id="CHEBI:29105"/>
    </cofactor>
</comment>
<evidence type="ECO:0000313" key="16">
    <source>
        <dbReference type="Proteomes" id="UP001501303"/>
    </source>
</evidence>
<keyword evidence="8" id="KW-0862">Zinc</keyword>
<keyword evidence="5 13" id="KW-0812">Transmembrane</keyword>
<dbReference type="Pfam" id="PF01435">
    <property type="entry name" value="Peptidase_M48"/>
    <property type="match status" value="1"/>
</dbReference>
<proteinExistence type="predicted"/>
<reference evidence="16" key="1">
    <citation type="journal article" date="2019" name="Int. J. Syst. Evol. Microbiol.">
        <title>The Global Catalogue of Microorganisms (GCM) 10K type strain sequencing project: providing services to taxonomists for standard genome sequencing and annotation.</title>
        <authorList>
            <consortium name="The Broad Institute Genomics Platform"/>
            <consortium name="The Broad Institute Genome Sequencing Center for Infectious Disease"/>
            <person name="Wu L."/>
            <person name="Ma J."/>
        </authorList>
    </citation>
    <scope>NUCLEOTIDE SEQUENCE [LARGE SCALE GENOMIC DNA]</scope>
    <source>
        <strain evidence="16">JCM 13581</strain>
    </source>
</reference>